<sequence>MKTFRFLWLILFPAILLAQDGFQLKQGKHKCSLPFKLINNLIFVEGDLNGVRLTFLLDTGVDDTILFNLDKDAEVELANAETVNLRGLGNQEPVTGLRSRGNLFKVGALSDANHELYVILERDFNFSSHVGIPVHGILGKKFFENYFVQIDYKGKRIFVYDREWGIRKDKFRSFQKLSLTLDKNKPYVMADIRMPDKSSFPAKLLIDTGNSDAIWLFRDRNQVITVPEPNIRDYLGYGFSGEIYGLRARIASVNLANFTFEKTLSAFPDTESLQHLIAVNNRLGSVGGEILRRFNVVFDYKGNAMYLYANNELAKEFEYNMSGLTVQHDGFQWVQQQVVKRPDEAEAAYSASISLTFELKPSFRIVNVREGSPGDIAGLKNGDLLVSVNGREVQRYGLQELVSLFKSEEGRVIKIKIDRDGKIITTKFTLKKLL</sequence>
<dbReference type="InterPro" id="IPR021109">
    <property type="entry name" value="Peptidase_aspartic_dom_sf"/>
</dbReference>
<dbReference type="SUPFAM" id="SSF50156">
    <property type="entry name" value="PDZ domain-like"/>
    <property type="match status" value="1"/>
</dbReference>
<keyword evidence="5" id="KW-1185">Reference proteome</keyword>
<dbReference type="AlphaFoldDB" id="A0A972FJB0"/>
<dbReference type="Pfam" id="PF13650">
    <property type="entry name" value="Asp_protease_2"/>
    <property type="match status" value="1"/>
</dbReference>
<protein>
    <submittedName>
        <fullName evidence="4">PDZ domain-containing protein</fullName>
    </submittedName>
</protein>
<evidence type="ECO:0000313" key="5">
    <source>
        <dbReference type="Proteomes" id="UP000712080"/>
    </source>
</evidence>
<evidence type="ECO:0000256" key="1">
    <source>
        <dbReference type="ARBA" id="ARBA00022801"/>
    </source>
</evidence>
<feature type="domain" description="PDZ" evidence="2">
    <location>
        <begin position="338"/>
        <end position="412"/>
    </location>
</feature>
<dbReference type="InterPro" id="IPR001995">
    <property type="entry name" value="Peptidase_A2_cat"/>
</dbReference>
<dbReference type="Gene3D" id="2.40.70.10">
    <property type="entry name" value="Acid Proteases"/>
    <property type="match status" value="1"/>
</dbReference>
<evidence type="ECO:0000259" key="3">
    <source>
        <dbReference type="PROSITE" id="PS50175"/>
    </source>
</evidence>
<accession>A0A972FJB0</accession>
<dbReference type="PROSITE" id="PS50106">
    <property type="entry name" value="PDZ"/>
    <property type="match status" value="1"/>
</dbReference>
<dbReference type="Proteomes" id="UP000712080">
    <property type="component" value="Unassembled WGS sequence"/>
</dbReference>
<dbReference type="GO" id="GO:0006508">
    <property type="term" value="P:proteolysis"/>
    <property type="evidence" value="ECO:0007669"/>
    <property type="project" value="InterPro"/>
</dbReference>
<dbReference type="InterPro" id="IPR001478">
    <property type="entry name" value="PDZ"/>
</dbReference>
<feature type="domain" description="Peptidase A2" evidence="3">
    <location>
        <begin position="53"/>
        <end position="89"/>
    </location>
</feature>
<organism evidence="4 5">
    <name type="scientific">Flavobacterium silvaticum</name>
    <dbReference type="NCBI Taxonomy" id="1852020"/>
    <lineage>
        <taxon>Bacteria</taxon>
        <taxon>Pseudomonadati</taxon>
        <taxon>Bacteroidota</taxon>
        <taxon>Flavobacteriia</taxon>
        <taxon>Flavobacteriales</taxon>
        <taxon>Flavobacteriaceae</taxon>
        <taxon>Flavobacterium</taxon>
    </lineage>
</organism>
<reference evidence="4" key="1">
    <citation type="submission" date="2020-02" db="EMBL/GenBank/DDBJ databases">
        <title>Flavobacterium sp. genome.</title>
        <authorList>
            <person name="Jung H.S."/>
            <person name="Baek J.H."/>
            <person name="Jeon C.O."/>
        </authorList>
    </citation>
    <scope>NUCLEOTIDE SEQUENCE</scope>
    <source>
        <strain evidence="4">SE-s28</strain>
    </source>
</reference>
<dbReference type="Pfam" id="PF17820">
    <property type="entry name" value="PDZ_6"/>
    <property type="match status" value="1"/>
</dbReference>
<keyword evidence="1" id="KW-0378">Hydrolase</keyword>
<dbReference type="InterPro" id="IPR041489">
    <property type="entry name" value="PDZ_6"/>
</dbReference>
<name>A0A972FJB0_9FLAO</name>
<dbReference type="SMART" id="SM00228">
    <property type="entry name" value="PDZ"/>
    <property type="match status" value="1"/>
</dbReference>
<gene>
    <name evidence="4" type="ORF">G6047_03060</name>
</gene>
<dbReference type="EMBL" id="JAAMPU010000097">
    <property type="protein sequence ID" value="NMH27001.1"/>
    <property type="molecule type" value="Genomic_DNA"/>
</dbReference>
<dbReference type="InterPro" id="IPR036034">
    <property type="entry name" value="PDZ_sf"/>
</dbReference>
<dbReference type="PROSITE" id="PS50175">
    <property type="entry name" value="ASP_PROT_RETROV"/>
    <property type="match status" value="1"/>
</dbReference>
<comment type="caution">
    <text evidence="4">The sequence shown here is derived from an EMBL/GenBank/DDBJ whole genome shotgun (WGS) entry which is preliminary data.</text>
</comment>
<dbReference type="SUPFAM" id="SSF50630">
    <property type="entry name" value="Acid proteases"/>
    <property type="match status" value="1"/>
</dbReference>
<dbReference type="RefSeq" id="WP_169526005.1">
    <property type="nucleotide sequence ID" value="NZ_JAAMPU010000097.1"/>
</dbReference>
<proteinExistence type="predicted"/>
<evidence type="ECO:0000313" key="4">
    <source>
        <dbReference type="EMBL" id="NMH27001.1"/>
    </source>
</evidence>
<dbReference type="Gene3D" id="2.30.42.10">
    <property type="match status" value="1"/>
</dbReference>
<dbReference type="GO" id="GO:0004190">
    <property type="term" value="F:aspartic-type endopeptidase activity"/>
    <property type="evidence" value="ECO:0007669"/>
    <property type="project" value="InterPro"/>
</dbReference>
<evidence type="ECO:0000259" key="2">
    <source>
        <dbReference type="PROSITE" id="PS50106"/>
    </source>
</evidence>